<organism evidence="2 3">
    <name type="scientific">Thermostichus vulcanus str. 'Rupite'</name>
    <dbReference type="NCBI Taxonomy" id="2813851"/>
    <lineage>
        <taxon>Bacteria</taxon>
        <taxon>Bacillati</taxon>
        <taxon>Cyanobacteriota</taxon>
        <taxon>Cyanophyceae</taxon>
        <taxon>Thermostichales</taxon>
        <taxon>Thermostichaceae</taxon>
        <taxon>Thermostichus</taxon>
    </lineage>
</organism>
<dbReference type="EMBL" id="JAFIRA010000002">
    <property type="protein sequence ID" value="MCJ2541564.1"/>
    <property type="molecule type" value="Genomic_DNA"/>
</dbReference>
<comment type="caution">
    <text evidence="2">The sequence shown here is derived from an EMBL/GenBank/DDBJ whole genome shotgun (WGS) entry which is preliminary data.</text>
</comment>
<reference evidence="2" key="1">
    <citation type="submission" date="2021-02" db="EMBL/GenBank/DDBJ databases">
        <title>The CRISPR/cas machinery reduction and long-range gene transfer in the hot spring cyanobacterium Synechococcus.</title>
        <authorList>
            <person name="Dvorak P."/>
            <person name="Jahodarova E."/>
            <person name="Hasler P."/>
            <person name="Poulickova A."/>
        </authorList>
    </citation>
    <scope>NUCLEOTIDE SEQUENCE</scope>
    <source>
        <strain evidence="2">Rupite</strain>
    </source>
</reference>
<evidence type="ECO:0000256" key="1">
    <source>
        <dbReference type="SAM" id="MobiDB-lite"/>
    </source>
</evidence>
<gene>
    <name evidence="2" type="ORF">JX360_01365</name>
</gene>
<feature type="region of interest" description="Disordered" evidence="1">
    <location>
        <begin position="339"/>
        <end position="360"/>
    </location>
</feature>
<dbReference type="Proteomes" id="UP000830835">
    <property type="component" value="Unassembled WGS sequence"/>
</dbReference>
<dbReference type="Pfam" id="PF09700">
    <property type="entry name" value="Cas_Cmr3"/>
    <property type="match status" value="1"/>
</dbReference>
<keyword evidence="3" id="KW-1185">Reference proteome</keyword>
<feature type="compositionally biased region" description="Basic and acidic residues" evidence="1">
    <location>
        <begin position="344"/>
        <end position="357"/>
    </location>
</feature>
<sequence length="378" mass="41704">MGNWYTLTPLDVLMFRDAKPFSPGERAWAKGGFPPTGHALAGALLAHLNKQVTLRLRGPFLCFDEKLYLPRPLHLYQGSPLVPVSWLPETDAYHQCVWDPTRPAPLIAAGIPLGPASAKDKGPDYLPAQAVSRAQKGDPWDLSEGIAAPWTTEIRPHNTLQTGKRQVKDSDGYFVETCIRLQPGWSLAVSIEVLSGANGKQQWHPLLLEPGTVLRLGGEGHQVIVHPCPALEQEWQPLQALSEQTQRASKPCLAYLVTPGVFIKTLSGIPMCRAWPWEWKLATPHPASPKVGPLVSVATEKGIPINSRTRAWNDNNEEFSLPAPQVFAAPSGSVFYLNQPAPLHQDKPTKENGDPNPHHRWRQLGYSEMIWMPVSTGS</sequence>
<dbReference type="Gene3D" id="3.30.70.2940">
    <property type="match status" value="1"/>
</dbReference>
<proteinExistence type="predicted"/>
<dbReference type="RefSeq" id="WP_244348657.1">
    <property type="nucleotide sequence ID" value="NZ_JAFIRA010000002.1"/>
</dbReference>
<name>A0ABT0C759_THEVL</name>
<evidence type="ECO:0008006" key="4">
    <source>
        <dbReference type="Google" id="ProtNLM"/>
    </source>
</evidence>
<dbReference type="InterPro" id="IPR019117">
    <property type="entry name" value="CRISPR-assoc_protein_Cmr3"/>
</dbReference>
<accession>A0ABT0C759</accession>
<evidence type="ECO:0000313" key="3">
    <source>
        <dbReference type="Proteomes" id="UP000830835"/>
    </source>
</evidence>
<evidence type="ECO:0000313" key="2">
    <source>
        <dbReference type="EMBL" id="MCJ2541564.1"/>
    </source>
</evidence>
<protein>
    <recommendedName>
        <fullName evidence="4">CRISPR-associated protein Cmr3</fullName>
    </recommendedName>
</protein>